<sequence length="156" mass="17119">MTEKKTTADRIIAGSTLDAVIYAGRDGRIRLWNGAAETMFGWTAAEATGQSLDLIIPEKLQGRHWAGWDRVMETGVTRYGTEPLTAPGQTKDGRRISLEFSIVMLKEGDTPDGAVEGVAAVLRDVTARWEKDRELRRRLRDLEGRADGAGESGSDD</sequence>
<dbReference type="Gene3D" id="3.30.450.20">
    <property type="entry name" value="PAS domain"/>
    <property type="match status" value="1"/>
</dbReference>
<dbReference type="Proteomes" id="UP000261739">
    <property type="component" value="Unassembled WGS sequence"/>
</dbReference>
<evidence type="ECO:0000259" key="1">
    <source>
        <dbReference type="PROSITE" id="PS50112"/>
    </source>
</evidence>
<accession>A0A3D4SXB3</accession>
<dbReference type="NCBIfam" id="TIGR00229">
    <property type="entry name" value="sensory_box"/>
    <property type="match status" value="1"/>
</dbReference>
<dbReference type="SMART" id="SM00091">
    <property type="entry name" value="PAS"/>
    <property type="match status" value="1"/>
</dbReference>
<feature type="domain" description="PAS" evidence="1">
    <location>
        <begin position="4"/>
        <end position="58"/>
    </location>
</feature>
<dbReference type="InterPro" id="IPR013656">
    <property type="entry name" value="PAS_4"/>
</dbReference>
<gene>
    <name evidence="2" type="ORF">DIW82_03730</name>
</gene>
<dbReference type="Pfam" id="PF08448">
    <property type="entry name" value="PAS_4"/>
    <property type="match status" value="1"/>
</dbReference>
<organism evidence="2 3">
    <name type="scientific">Corynebacterium nuruki</name>
    <dbReference type="NCBI Taxonomy" id="1032851"/>
    <lineage>
        <taxon>Bacteria</taxon>
        <taxon>Bacillati</taxon>
        <taxon>Actinomycetota</taxon>
        <taxon>Actinomycetes</taxon>
        <taxon>Mycobacteriales</taxon>
        <taxon>Corynebacteriaceae</taxon>
        <taxon>Corynebacterium</taxon>
    </lineage>
</organism>
<proteinExistence type="predicted"/>
<protein>
    <submittedName>
        <fullName evidence="2">PAS domain S-box protein</fullName>
    </submittedName>
</protein>
<evidence type="ECO:0000313" key="2">
    <source>
        <dbReference type="EMBL" id="HCT13916.1"/>
    </source>
</evidence>
<dbReference type="InterPro" id="IPR035965">
    <property type="entry name" value="PAS-like_dom_sf"/>
</dbReference>
<dbReference type="RefSeq" id="WP_010120304.1">
    <property type="nucleotide sequence ID" value="NZ_DAITTW010000003.1"/>
</dbReference>
<dbReference type="PROSITE" id="PS50112">
    <property type="entry name" value="PAS"/>
    <property type="match status" value="1"/>
</dbReference>
<dbReference type="InterPro" id="IPR000014">
    <property type="entry name" value="PAS"/>
</dbReference>
<reference evidence="2 3" key="1">
    <citation type="journal article" date="2018" name="Nat. Biotechnol.">
        <title>A standardized bacterial taxonomy based on genome phylogeny substantially revises the tree of life.</title>
        <authorList>
            <person name="Parks D.H."/>
            <person name="Chuvochina M."/>
            <person name="Waite D.W."/>
            <person name="Rinke C."/>
            <person name="Skarshewski A."/>
            <person name="Chaumeil P.A."/>
            <person name="Hugenholtz P."/>
        </authorList>
    </citation>
    <scope>NUCLEOTIDE SEQUENCE [LARGE SCALE GENOMIC DNA]</scope>
    <source>
        <strain evidence="2">UBA11247</strain>
    </source>
</reference>
<dbReference type="CDD" id="cd00130">
    <property type="entry name" value="PAS"/>
    <property type="match status" value="1"/>
</dbReference>
<name>A0A3D4SXB3_9CORY</name>
<dbReference type="SUPFAM" id="SSF55785">
    <property type="entry name" value="PYP-like sensor domain (PAS domain)"/>
    <property type="match status" value="1"/>
</dbReference>
<dbReference type="AlphaFoldDB" id="A0A3D4SXB3"/>
<evidence type="ECO:0000313" key="3">
    <source>
        <dbReference type="Proteomes" id="UP000261739"/>
    </source>
</evidence>
<comment type="caution">
    <text evidence="2">The sequence shown here is derived from an EMBL/GenBank/DDBJ whole genome shotgun (WGS) entry which is preliminary data.</text>
</comment>
<dbReference type="EMBL" id="DQID01000104">
    <property type="protein sequence ID" value="HCT13916.1"/>
    <property type="molecule type" value="Genomic_DNA"/>
</dbReference>
<dbReference type="STRING" id="863239.GCA_000213935_01499"/>